<dbReference type="EMBL" id="AOMB01000041">
    <property type="protein sequence ID" value="EMA36547.1"/>
    <property type="molecule type" value="Genomic_DNA"/>
</dbReference>
<accession>M0LSN3</accession>
<evidence type="ECO:0000313" key="2">
    <source>
        <dbReference type="EMBL" id="EMA36547.1"/>
    </source>
</evidence>
<feature type="region of interest" description="Disordered" evidence="1">
    <location>
        <begin position="24"/>
        <end position="61"/>
    </location>
</feature>
<proteinExistence type="predicted"/>
<organism evidence="2 3">
    <name type="scientific">Halococcus hamelinensis 100A6</name>
    <dbReference type="NCBI Taxonomy" id="1132509"/>
    <lineage>
        <taxon>Archaea</taxon>
        <taxon>Methanobacteriati</taxon>
        <taxon>Methanobacteriota</taxon>
        <taxon>Stenosarchaea group</taxon>
        <taxon>Halobacteria</taxon>
        <taxon>Halobacteriales</taxon>
        <taxon>Halococcaceae</taxon>
        <taxon>Halococcus</taxon>
    </lineage>
</organism>
<reference evidence="2 3" key="1">
    <citation type="journal article" date="2014" name="PLoS Genet.">
        <title>Phylogenetically driven sequencing of extremely halophilic archaea reveals strategies for static and dynamic osmo-response.</title>
        <authorList>
            <person name="Becker E.A."/>
            <person name="Seitzer P.M."/>
            <person name="Tritt A."/>
            <person name="Larsen D."/>
            <person name="Krusor M."/>
            <person name="Yao A.I."/>
            <person name="Wu D."/>
            <person name="Madern D."/>
            <person name="Eisen J.A."/>
            <person name="Darling A.E."/>
            <person name="Facciotti M.T."/>
        </authorList>
    </citation>
    <scope>NUCLEOTIDE SEQUENCE [LARGE SCALE GENOMIC DNA]</scope>
    <source>
        <strain evidence="2 3">100A6</strain>
    </source>
</reference>
<feature type="compositionally biased region" description="Basic and acidic residues" evidence="1">
    <location>
        <begin position="24"/>
        <end position="41"/>
    </location>
</feature>
<keyword evidence="3" id="KW-1185">Reference proteome</keyword>
<comment type="caution">
    <text evidence="2">The sequence shown here is derived from an EMBL/GenBank/DDBJ whole genome shotgun (WGS) entry which is preliminary data.</text>
</comment>
<evidence type="ECO:0000256" key="1">
    <source>
        <dbReference type="SAM" id="MobiDB-lite"/>
    </source>
</evidence>
<protein>
    <submittedName>
        <fullName evidence="2">Uncharacterized protein</fullName>
    </submittedName>
</protein>
<evidence type="ECO:0000313" key="3">
    <source>
        <dbReference type="Proteomes" id="UP000011566"/>
    </source>
</evidence>
<gene>
    <name evidence="2" type="ORF">C447_14856</name>
</gene>
<dbReference type="AlphaFoldDB" id="M0LSN3"/>
<name>M0LSN3_9EURY</name>
<sequence>MQPVAIDRSGQVLCVVRRESFVDRANDDTDRSRGDRAEPVRDGPNSSVVGDHPNGTSGFGFDENCEDDLEVAVDFGLVEDPFRLASRVPDRFVGRNESVRGSADSIVVVESSRLVRAGSVTTSSSTAGSTAGF</sequence>
<dbReference type="Proteomes" id="UP000011566">
    <property type="component" value="Unassembled WGS sequence"/>
</dbReference>